<keyword evidence="3" id="KW-1185">Reference proteome</keyword>
<keyword evidence="1" id="KW-0175">Coiled coil</keyword>
<dbReference type="STRING" id="40754.THII_2272"/>
<proteinExistence type="predicted"/>
<dbReference type="EMBL" id="AP014633">
    <property type="protein sequence ID" value="BAP56569.1"/>
    <property type="molecule type" value="Genomic_DNA"/>
</dbReference>
<evidence type="ECO:0008006" key="4">
    <source>
        <dbReference type="Google" id="ProtNLM"/>
    </source>
</evidence>
<dbReference type="HOGENOM" id="CLU_423764_0_0_6"/>
<name>A0A090AH60_9GAMM</name>
<dbReference type="OrthoDB" id="494153at2"/>
<evidence type="ECO:0000313" key="2">
    <source>
        <dbReference type="EMBL" id="BAP56569.1"/>
    </source>
</evidence>
<reference evidence="2 3" key="1">
    <citation type="journal article" date="2014" name="ISME J.">
        <title>Ecophysiology of Thioploca ingrica as revealed by the complete genome sequence supplemented with proteomic evidence.</title>
        <authorList>
            <person name="Kojima H."/>
            <person name="Ogura Y."/>
            <person name="Yamamoto N."/>
            <person name="Togashi T."/>
            <person name="Mori H."/>
            <person name="Watanabe T."/>
            <person name="Nemoto F."/>
            <person name="Kurokawa K."/>
            <person name="Hayashi T."/>
            <person name="Fukui M."/>
        </authorList>
    </citation>
    <scope>NUCLEOTIDE SEQUENCE [LARGE SCALE GENOMIC DNA]</scope>
</reference>
<dbReference type="KEGG" id="tig:THII_2272"/>
<dbReference type="Proteomes" id="UP000031623">
    <property type="component" value="Chromosome"/>
</dbReference>
<gene>
    <name evidence="2" type="ORF">THII_2272</name>
</gene>
<protein>
    <recommendedName>
        <fullName evidence="4">DGQHR domain-containing protein</fullName>
    </recommendedName>
</protein>
<accession>A0A090AH60</accession>
<organism evidence="2 3">
    <name type="scientific">Thioploca ingrica</name>
    <dbReference type="NCBI Taxonomy" id="40754"/>
    <lineage>
        <taxon>Bacteria</taxon>
        <taxon>Pseudomonadati</taxon>
        <taxon>Pseudomonadota</taxon>
        <taxon>Gammaproteobacteria</taxon>
        <taxon>Thiotrichales</taxon>
        <taxon>Thiotrichaceae</taxon>
        <taxon>Thioploca</taxon>
    </lineage>
</organism>
<dbReference type="AlphaFoldDB" id="A0A090AH60"/>
<sequence length="716" mass="81853">MLLETFGEEQIYNLVRIGSFGRFYSGDSFPIEYIMTTFSAAQLAELTFARDIRPEQIDFELLMQRDIDEERVQAEIEPYLNPHVKQLTAAEMKSRAVFFPPLLAAIVPTQGKTMSAYYTDEISQIEGQTGGKEHFTREWPGLFKLTYFTSTNPHAYQIQLNTDNLTQIGVQCEPVQLEIRLAKGNQTGARLIIIDGQHRLLTLKKVYDKHPQLLENLGVPVCILFAPHATRQKNSEAAPLRIPTVPEVFRHLFVDVNNTAKPVGVHFNILLADNTLGSIICRQFCDEVLRRRGPEGLAVIEWNTQTKKDSTKIVRPYSLTSIGIINKALEDSIGKRRNLLNYVLQLEEVEDKLYPTPQLETEADCYPPLIKWDQFSLAQKSVLAEQVKKHLLPCLELIFFTTHEFVIAVEIFAQELQQLKELAASEQPDAPEARQVINQILDYMPIGEGKSFESTRLLYRHWELRIKQAKEKQVATLIQYALFQKALLEAWAQFIETVRSLTTEPQLATQGFVRLLNLALHQQGQFFNFEQPYMQHTVFLGTQIIVREETRKVLAQLLLVHLANPAYVQHVVGELGITKRDGKLWIEKLQQKGLNTLLAFPQSYKSARKRTFKANYRLYLSLSGEEREELAQAEAEQKRHQQEVKAGKQTKLNAVSRFEQLVDNYVSKEVEVAVAALKNNLAIIDAMPSTPTEVKEEPGKYWPALENRLCINKLPV</sequence>
<evidence type="ECO:0000256" key="1">
    <source>
        <dbReference type="SAM" id="Coils"/>
    </source>
</evidence>
<evidence type="ECO:0000313" key="3">
    <source>
        <dbReference type="Proteomes" id="UP000031623"/>
    </source>
</evidence>
<feature type="coiled-coil region" evidence="1">
    <location>
        <begin position="623"/>
        <end position="650"/>
    </location>
</feature>